<keyword evidence="4" id="KW-1185">Reference proteome</keyword>
<evidence type="ECO:0000259" key="2">
    <source>
        <dbReference type="PROSITE" id="PS50010"/>
    </source>
</evidence>
<feature type="domain" description="DH" evidence="2">
    <location>
        <begin position="304"/>
        <end position="495"/>
    </location>
</feature>
<dbReference type="InterPro" id="IPR000219">
    <property type="entry name" value="DH_dom"/>
</dbReference>
<dbReference type="PROSITE" id="PS50010">
    <property type="entry name" value="DH_2"/>
    <property type="match status" value="1"/>
</dbReference>
<evidence type="ECO:0000313" key="4">
    <source>
        <dbReference type="Proteomes" id="UP000007879"/>
    </source>
</evidence>
<dbReference type="AlphaFoldDB" id="A0A1X7VRN0"/>
<dbReference type="InterPro" id="IPR035899">
    <property type="entry name" value="DBL_dom_sf"/>
</dbReference>
<feature type="compositionally biased region" description="Polar residues" evidence="1">
    <location>
        <begin position="129"/>
        <end position="143"/>
    </location>
</feature>
<protein>
    <recommendedName>
        <fullName evidence="2">DH domain-containing protein</fullName>
    </recommendedName>
</protein>
<feature type="compositionally biased region" description="Basic and acidic residues" evidence="1">
    <location>
        <begin position="212"/>
        <end position="235"/>
    </location>
</feature>
<dbReference type="GO" id="GO:0007266">
    <property type="term" value="P:Rho protein signal transduction"/>
    <property type="evidence" value="ECO:0007669"/>
    <property type="project" value="TreeGrafter"/>
</dbReference>
<name>A0A1X7VRN0_AMPQE</name>
<organism evidence="3">
    <name type="scientific">Amphimedon queenslandica</name>
    <name type="common">Sponge</name>
    <dbReference type="NCBI Taxonomy" id="400682"/>
    <lineage>
        <taxon>Eukaryota</taxon>
        <taxon>Metazoa</taxon>
        <taxon>Porifera</taxon>
        <taxon>Demospongiae</taxon>
        <taxon>Heteroscleromorpha</taxon>
        <taxon>Haplosclerida</taxon>
        <taxon>Niphatidae</taxon>
        <taxon>Amphimedon</taxon>
    </lineage>
</organism>
<dbReference type="OrthoDB" id="5585231at2759"/>
<reference evidence="3" key="2">
    <citation type="submission" date="2017-05" db="UniProtKB">
        <authorList>
            <consortium name="EnsemblMetazoa"/>
        </authorList>
    </citation>
    <scope>IDENTIFICATION</scope>
</reference>
<dbReference type="eggNOG" id="KOG3521">
    <property type="taxonomic scope" value="Eukaryota"/>
</dbReference>
<evidence type="ECO:0000313" key="3">
    <source>
        <dbReference type="EnsemblMetazoa" id="Aqu2.1.42752_001"/>
    </source>
</evidence>
<gene>
    <name evidence="3" type="primary">100634507</name>
</gene>
<dbReference type="KEGG" id="aqu:100634507"/>
<reference evidence="4" key="1">
    <citation type="journal article" date="2010" name="Nature">
        <title>The Amphimedon queenslandica genome and the evolution of animal complexity.</title>
        <authorList>
            <person name="Srivastava M."/>
            <person name="Simakov O."/>
            <person name="Chapman J."/>
            <person name="Fahey B."/>
            <person name="Gauthier M.E."/>
            <person name="Mitros T."/>
            <person name="Richards G.S."/>
            <person name="Conaco C."/>
            <person name="Dacre M."/>
            <person name="Hellsten U."/>
            <person name="Larroux C."/>
            <person name="Putnam N.H."/>
            <person name="Stanke M."/>
            <person name="Adamska M."/>
            <person name="Darling A."/>
            <person name="Degnan S.M."/>
            <person name="Oakley T.H."/>
            <person name="Plachetzki D.C."/>
            <person name="Zhai Y."/>
            <person name="Adamski M."/>
            <person name="Calcino A."/>
            <person name="Cummins S.F."/>
            <person name="Goodstein D.M."/>
            <person name="Harris C."/>
            <person name="Jackson D.J."/>
            <person name="Leys S.P."/>
            <person name="Shu S."/>
            <person name="Woodcroft B.J."/>
            <person name="Vervoort M."/>
            <person name="Kosik K.S."/>
            <person name="Manning G."/>
            <person name="Degnan B.M."/>
            <person name="Rokhsar D.S."/>
        </authorList>
    </citation>
    <scope>NUCLEOTIDE SEQUENCE [LARGE SCALE GENOMIC DNA]</scope>
</reference>
<dbReference type="Pfam" id="PF00621">
    <property type="entry name" value="RhoGEF"/>
    <property type="match status" value="1"/>
</dbReference>
<dbReference type="Gene3D" id="1.20.900.10">
    <property type="entry name" value="Dbl homology (DH) domain"/>
    <property type="match status" value="1"/>
</dbReference>
<accession>A0A1X7VRN0</accession>
<proteinExistence type="predicted"/>
<feature type="region of interest" description="Disordered" evidence="1">
    <location>
        <begin position="119"/>
        <end position="161"/>
    </location>
</feature>
<dbReference type="EnsemblMetazoa" id="XM_020000538.1">
    <property type="protein sequence ID" value="XP_019856097.1"/>
    <property type="gene ID" value="LOC100634507"/>
</dbReference>
<dbReference type="Proteomes" id="UP000007879">
    <property type="component" value="Unassembled WGS sequence"/>
</dbReference>
<sequence>MEHQADQLVAIQQSLDQFLSRPRSRTTSSSFIMKRRRTRSIEDENTRLKEMLQQSLKRELDGLSKIKHLQEMYQDLLYRTHSNGEDSKQYQLNCPESPTSRGGMSSPKLVVVQESAPIVNQSDEESPGNAKTNGGSFIFTKQLSPTPSLGATGGGGSATSTLAPIPILLRDVKQEREKPPTILKEVTFAPEMPSDDVKSMSLDQRALNSEFSKSDEQIQRKGLERSRSNGDEKINVRQRSGSFWKRRPRPPPEDSNPPSDYVDNLFQNFKKSANIKPDPLSEYLGLHWSVFCTDRNCKSREDEKYRDAVWELFQAETKYLTKQLQPLEQVYKGFLEELHFHRVLEEAKIEKIFANLSELCELSSSIANDLLKLFEGRSQDNVALPNELVLSFSMFGHKFNPVYKTFCTNFEQQRGYIKSLEKIPTYHDYLRLCRSSPSVQRSDINDLLIAPMQHQCHYQLLLDNVLKHTTDPNHRAVLHSTIKAFKVSLKELESAIAQQRCSLELLELSEMIYWPPVTQLSTESFIPQTLMDHIREQPSSSLLKSSNCYLKLQETFKLLDSRGRPYSDVQLILLKDLLLIAEIKGQPSKKTHPYHLLHQPFPPNCIKIHLPPESPRPVITLLCHSTLGQQLAVLSLLSTGNEERSKWVNQLTSLGAKEI</sequence>
<dbReference type="PANTHER" id="PTHR13217">
    <property type="entry name" value="PLECKSTRIN HOMOLOGY DOMAIN-CONTAINING FAMILY G MEMBER 7"/>
    <property type="match status" value="1"/>
</dbReference>
<evidence type="ECO:0000256" key="1">
    <source>
        <dbReference type="SAM" id="MobiDB-lite"/>
    </source>
</evidence>
<dbReference type="SUPFAM" id="SSF50729">
    <property type="entry name" value="PH domain-like"/>
    <property type="match status" value="1"/>
</dbReference>
<feature type="region of interest" description="Disordered" evidence="1">
    <location>
        <begin position="207"/>
        <end position="260"/>
    </location>
</feature>
<dbReference type="SMART" id="SM00325">
    <property type="entry name" value="RhoGEF"/>
    <property type="match status" value="1"/>
</dbReference>
<dbReference type="EnsemblMetazoa" id="Aqu2.1.42752_001">
    <property type="protein sequence ID" value="Aqu2.1.42752_001"/>
    <property type="gene ID" value="Aqu2.1.42752"/>
</dbReference>
<dbReference type="InterPro" id="IPR040181">
    <property type="entry name" value="PKHG5/7"/>
</dbReference>
<dbReference type="GO" id="GO:0005085">
    <property type="term" value="F:guanyl-nucleotide exchange factor activity"/>
    <property type="evidence" value="ECO:0007669"/>
    <property type="project" value="InterPro"/>
</dbReference>
<dbReference type="STRING" id="400682.A0A1X7VRN0"/>
<dbReference type="SUPFAM" id="SSF48065">
    <property type="entry name" value="DBL homology domain (DH-domain)"/>
    <property type="match status" value="1"/>
</dbReference>
<dbReference type="PANTHER" id="PTHR13217:SF6">
    <property type="entry name" value="PLECKSTRIN HOMOLOGY DOMAIN-CONTAINING FAMILY G MEMBER 7"/>
    <property type="match status" value="1"/>
</dbReference>
<dbReference type="InParanoid" id="A0A1X7VRN0"/>